<dbReference type="HOGENOM" id="CLU_1823396_0_0_9"/>
<dbReference type="SUPFAM" id="SSF46689">
    <property type="entry name" value="Homeodomain-like"/>
    <property type="match status" value="1"/>
</dbReference>
<dbReference type="Gene3D" id="1.10.10.60">
    <property type="entry name" value="Homeodomain-like"/>
    <property type="match status" value="1"/>
</dbReference>
<dbReference type="Pfam" id="PF13384">
    <property type="entry name" value="HTH_23"/>
    <property type="match status" value="1"/>
</dbReference>
<organism evidence="1 2">
    <name type="scientific">Oenococcus oeni ATCC BAA-1163</name>
    <dbReference type="NCBI Taxonomy" id="379360"/>
    <lineage>
        <taxon>Bacteria</taxon>
        <taxon>Bacillati</taxon>
        <taxon>Bacillota</taxon>
        <taxon>Bacilli</taxon>
        <taxon>Lactobacillales</taxon>
        <taxon>Lactobacillaceae</taxon>
        <taxon>Oenococcus</taxon>
    </lineage>
</organism>
<dbReference type="Proteomes" id="UP000003346">
    <property type="component" value="Unassembled WGS sequence"/>
</dbReference>
<evidence type="ECO:0000313" key="2">
    <source>
        <dbReference type="Proteomes" id="UP000003346"/>
    </source>
</evidence>
<protein>
    <submittedName>
        <fullName evidence="1">Uncharacterized protein</fullName>
    </submittedName>
</protein>
<name>A0NJY4_OENOE</name>
<sequence>MRRTFLREETAVTDLTDLASKLLDLQKQDHFTPRSYRTEIEDSIRFSTEHGYGDLAIKVRDLWDHLSDSDHKKELLDPNKTKKLNIYQKKQKAYQMRKEGISYSAIADYIGISSTTIYKWRQEFQRKQLY</sequence>
<dbReference type="EMBL" id="AAUV01000055">
    <property type="protein sequence ID" value="EAV39252.1"/>
    <property type="molecule type" value="Genomic_DNA"/>
</dbReference>
<dbReference type="InterPro" id="IPR009057">
    <property type="entry name" value="Homeodomain-like_sf"/>
</dbReference>
<gene>
    <name evidence="1" type="ORF">OENOO_60074</name>
</gene>
<dbReference type="AlphaFoldDB" id="A0NJY4"/>
<evidence type="ECO:0000313" key="1">
    <source>
        <dbReference type="EMBL" id="EAV39252.1"/>
    </source>
</evidence>
<proteinExistence type="predicted"/>
<reference evidence="1 2" key="1">
    <citation type="submission" date="2006-11" db="EMBL/GenBank/DDBJ databases">
        <authorList>
            <consortium name="Laboratoire de Microbiologie (Universite Bourgogne)"/>
            <consortium name="GENOME Express"/>
            <consortium name="UMR Oenologie Ampelologie (Universite Bordeaux 2)"/>
            <person name="Guzzo J."/>
        </authorList>
    </citation>
    <scope>NUCLEOTIDE SEQUENCE [LARGE SCALE GENOMIC DNA]</scope>
    <source>
        <strain evidence="1 2">ATCC BAA-1163</strain>
    </source>
</reference>
<comment type="caution">
    <text evidence="1">The sequence shown here is derived from an EMBL/GenBank/DDBJ whole genome shotgun (WGS) entry which is preliminary data.</text>
</comment>
<accession>A0NJY4</accession>